<dbReference type="WBParaSite" id="SSTP_0000853200.1">
    <property type="protein sequence ID" value="SSTP_0000853200.1"/>
    <property type="gene ID" value="SSTP_0000853200"/>
</dbReference>
<evidence type="ECO:0000256" key="4">
    <source>
        <dbReference type="ARBA" id="ARBA00023163"/>
    </source>
</evidence>
<evidence type="ECO:0000313" key="11">
    <source>
        <dbReference type="WBParaSite" id="TCONS_00014460.p1"/>
    </source>
</evidence>
<reference evidence="10" key="1">
    <citation type="submission" date="2015-08" db="UniProtKB">
        <authorList>
            <consortium name="WormBaseParasite"/>
        </authorList>
    </citation>
    <scope>IDENTIFICATION</scope>
</reference>
<feature type="compositionally biased region" description="Polar residues" evidence="7">
    <location>
        <begin position="1"/>
        <end position="15"/>
    </location>
</feature>
<dbReference type="Gene3D" id="1.10.10.60">
    <property type="entry name" value="Homeodomain-like"/>
    <property type="match status" value="2"/>
</dbReference>
<dbReference type="GO" id="GO:0005634">
    <property type="term" value="C:nucleus"/>
    <property type="evidence" value="ECO:0007669"/>
    <property type="project" value="UniProtKB-SubCell"/>
</dbReference>
<name>A0A0K0EGC2_STRER</name>
<dbReference type="WBParaSite" id="TCONS_00014460.p1">
    <property type="protein sequence ID" value="TCONS_00014460.p1"/>
    <property type="gene ID" value="XLOC_009658"/>
</dbReference>
<feature type="compositionally biased region" description="Basic and acidic residues" evidence="7">
    <location>
        <begin position="498"/>
        <end position="509"/>
    </location>
</feature>
<dbReference type="PANTHER" id="PTHR21545">
    <property type="entry name" value="TRANSCRIPTION FACTOR MLR1/2"/>
    <property type="match status" value="1"/>
</dbReference>
<keyword evidence="5 6" id="KW-0539">Nucleus</keyword>
<dbReference type="FunFam" id="1.10.10.60:FF:000019">
    <property type="entry name" value="Ligand-dependent corepressor isoform 1"/>
    <property type="match status" value="1"/>
</dbReference>
<feature type="region of interest" description="Disordered" evidence="7">
    <location>
        <begin position="495"/>
        <end position="554"/>
    </location>
</feature>
<keyword evidence="2" id="KW-0805">Transcription regulation</keyword>
<sequence length="663" mass="74712">MDFTSKKTTQTSENNLAKDCIPLPPLGESPNSIPLTIENLEKIFNSNNNNQNQSQGSVSCENDFNKNIKVNSTFQSHVIPLSTESTKTNLPQVAQQNSIFDNTLLSFLFKQNETSNGTSHGNDNPNDEVLKHLTLSQYKNESQSSLPIEQLNEECTLIKDKETPNADDNNLNPSSNDEEILKTIIENCSKQKNPEEEIFNAFAANIQLQSYFVQMMKAMMTNLGQDNTNSIPLLQQSNIIPTQNTSKEMTNDIIKNFQNNSMISQGINKKKVNEDEPLDLSNKNNLPILNINNGSANPSIINENDNNNKITETIRLQEQLIKNEALSLFPYSLQSQITKKSPSTTVPNKWNSPRGAANRRTYTQFDLEAAVNAIRSGKLGTRRASVVYGIPRSTLRNKIYKLESATSNPKDILVIGKKKKKLNNDEVKCNDEEKINYESLTESEIHLSKLFNTNEAINVANLMINKSLEEEKSSNNCLNNIKEINNIQSSILPTGLEQKNDNDKRHLSRENSFNKTYFGEGNTSRNSSENGDNSNFDGLKKSRPKRGQYRKYDKDALDEAVKSVRRGEMSVHRAGSFFGVPHSTLEYKVKERNLLRIKKRQKSFDEYNIEEKDNLIVEKKNDTPSNNESSSNVLTSLVTSWNMLSKNSENILASIASKSSTNK</sequence>
<protein>
    <submittedName>
        <fullName evidence="10 11">HTH psq-type domain-containing protein</fullName>
    </submittedName>
</protein>
<keyword evidence="3 6" id="KW-0238">DNA-binding</keyword>
<accession>A0A0K0EGC2</accession>
<dbReference type="PANTHER" id="PTHR21545:SF13">
    <property type="entry name" value="ECDYSONE-INDUCED PROTEIN 93F, ISOFORM C"/>
    <property type="match status" value="1"/>
</dbReference>
<dbReference type="GO" id="GO:0003677">
    <property type="term" value="F:DNA binding"/>
    <property type="evidence" value="ECO:0007669"/>
    <property type="project" value="UniProtKB-UniRule"/>
</dbReference>
<dbReference type="AlphaFoldDB" id="A0A0K0EGC2"/>
<evidence type="ECO:0000256" key="2">
    <source>
        <dbReference type="ARBA" id="ARBA00023015"/>
    </source>
</evidence>
<dbReference type="GO" id="GO:0006357">
    <property type="term" value="P:regulation of transcription by RNA polymerase II"/>
    <property type="evidence" value="ECO:0007669"/>
    <property type="project" value="TreeGrafter"/>
</dbReference>
<evidence type="ECO:0000313" key="10">
    <source>
        <dbReference type="WBParaSite" id="SSTP_0000853200.1"/>
    </source>
</evidence>
<evidence type="ECO:0000259" key="8">
    <source>
        <dbReference type="PROSITE" id="PS50960"/>
    </source>
</evidence>
<evidence type="ECO:0000256" key="5">
    <source>
        <dbReference type="ARBA" id="ARBA00023242"/>
    </source>
</evidence>
<dbReference type="InterPro" id="IPR007889">
    <property type="entry name" value="HTH_Psq"/>
</dbReference>
<evidence type="ECO:0000256" key="1">
    <source>
        <dbReference type="ARBA" id="ARBA00004123"/>
    </source>
</evidence>
<dbReference type="STRING" id="6248.A0A0K0EGC2"/>
<dbReference type="PROSITE" id="PS50960">
    <property type="entry name" value="HTH_PSQ"/>
    <property type="match status" value="1"/>
</dbReference>
<feature type="DNA-binding region" description="H-T-H motif" evidence="6">
    <location>
        <begin position="571"/>
        <end position="591"/>
    </location>
</feature>
<keyword evidence="4" id="KW-0804">Transcription</keyword>
<evidence type="ECO:0000256" key="7">
    <source>
        <dbReference type="SAM" id="MobiDB-lite"/>
    </source>
</evidence>
<comment type="subcellular location">
    <subcellularLocation>
        <location evidence="1 6">Nucleus</location>
    </subcellularLocation>
</comment>
<feature type="compositionally biased region" description="Polar residues" evidence="7">
    <location>
        <begin position="510"/>
        <end position="536"/>
    </location>
</feature>
<keyword evidence="9" id="KW-1185">Reference proteome</keyword>
<feature type="region of interest" description="Disordered" evidence="7">
    <location>
        <begin position="1"/>
        <end position="25"/>
    </location>
</feature>
<dbReference type="InterPro" id="IPR009057">
    <property type="entry name" value="Homeodomain-like_sf"/>
</dbReference>
<organism evidence="10">
    <name type="scientific">Strongyloides stercoralis</name>
    <name type="common">Threadworm</name>
    <dbReference type="NCBI Taxonomy" id="6248"/>
    <lineage>
        <taxon>Eukaryota</taxon>
        <taxon>Metazoa</taxon>
        <taxon>Ecdysozoa</taxon>
        <taxon>Nematoda</taxon>
        <taxon>Chromadorea</taxon>
        <taxon>Rhabditida</taxon>
        <taxon>Tylenchina</taxon>
        <taxon>Panagrolaimomorpha</taxon>
        <taxon>Strongyloidoidea</taxon>
        <taxon>Strongyloididae</taxon>
        <taxon>Strongyloides</taxon>
    </lineage>
</organism>
<dbReference type="Pfam" id="PF05225">
    <property type="entry name" value="HTH_psq"/>
    <property type="match status" value="2"/>
</dbReference>
<feature type="domain" description="HTH psq-type" evidence="8">
    <location>
        <begin position="543"/>
        <end position="595"/>
    </location>
</feature>
<dbReference type="SUPFAM" id="SSF46689">
    <property type="entry name" value="Homeodomain-like"/>
    <property type="match status" value="2"/>
</dbReference>
<evidence type="ECO:0000313" key="9">
    <source>
        <dbReference type="Proteomes" id="UP000035681"/>
    </source>
</evidence>
<proteinExistence type="predicted"/>
<evidence type="ECO:0000256" key="6">
    <source>
        <dbReference type="PROSITE-ProRule" id="PRU00320"/>
    </source>
</evidence>
<evidence type="ECO:0000256" key="3">
    <source>
        <dbReference type="ARBA" id="ARBA00023125"/>
    </source>
</evidence>
<dbReference type="Proteomes" id="UP000035681">
    <property type="component" value="Unplaced"/>
</dbReference>